<reference evidence="2" key="1">
    <citation type="submission" date="2020-06" db="EMBL/GenBank/DDBJ databases">
        <title>Unique genomic features of the anaerobic methanotrophic archaea.</title>
        <authorList>
            <person name="Chadwick G.L."/>
            <person name="Skennerton C.T."/>
            <person name="Laso-Perez R."/>
            <person name="Leu A.O."/>
            <person name="Speth D.R."/>
            <person name="Yu H."/>
            <person name="Morgan-Lang C."/>
            <person name="Hatzenpichler R."/>
            <person name="Goudeau D."/>
            <person name="Malmstrom R."/>
            <person name="Brazelton W.J."/>
            <person name="Woyke T."/>
            <person name="Hallam S.J."/>
            <person name="Tyson G.W."/>
            <person name="Wegener G."/>
            <person name="Boetius A."/>
            <person name="Orphan V."/>
        </authorList>
    </citation>
    <scope>NUCLEOTIDE SEQUENCE</scope>
</reference>
<dbReference type="GO" id="GO:0000272">
    <property type="term" value="P:polysaccharide catabolic process"/>
    <property type="evidence" value="ECO:0007669"/>
    <property type="project" value="InterPro"/>
</dbReference>
<dbReference type="SUPFAM" id="SSF49384">
    <property type="entry name" value="Carbohydrate-binding domain"/>
    <property type="match status" value="2"/>
</dbReference>
<accession>A0A7G9ZAY9</accession>
<evidence type="ECO:0000313" key="2">
    <source>
        <dbReference type="EMBL" id="QNO57423.1"/>
    </source>
</evidence>
<dbReference type="AlphaFoldDB" id="A0A7G9ZAY9"/>
<dbReference type="InterPro" id="IPR008965">
    <property type="entry name" value="CBM2/CBM3_carb-bd_dom_sf"/>
</dbReference>
<evidence type="ECO:0000259" key="1">
    <source>
        <dbReference type="Pfam" id="PF00963"/>
    </source>
</evidence>
<feature type="domain" description="Cohesin" evidence="1">
    <location>
        <begin position="47"/>
        <end position="168"/>
    </location>
</feature>
<organism evidence="2">
    <name type="scientific">Candidatus Methanophaga sp. ANME-1 ERB7</name>
    <dbReference type="NCBI Taxonomy" id="2759913"/>
    <lineage>
        <taxon>Archaea</taxon>
        <taxon>Methanobacteriati</taxon>
        <taxon>Methanobacteriota</taxon>
        <taxon>Stenosarchaea group</taxon>
        <taxon>Methanomicrobia</taxon>
        <taxon>Candidatus Methanophagales</taxon>
        <taxon>Candidatus Methanophagaceae</taxon>
        <taxon>Candidatus Methanophaga</taxon>
    </lineage>
</organism>
<dbReference type="GO" id="GO:0030246">
    <property type="term" value="F:carbohydrate binding"/>
    <property type="evidence" value="ECO:0007669"/>
    <property type="project" value="InterPro"/>
</dbReference>
<protein>
    <recommendedName>
        <fullName evidence="1">Cohesin domain-containing protein</fullName>
    </recommendedName>
</protein>
<dbReference type="Gene3D" id="2.60.40.680">
    <property type="match status" value="2"/>
</dbReference>
<dbReference type="Pfam" id="PF00963">
    <property type="entry name" value="Cohesin"/>
    <property type="match status" value="2"/>
</dbReference>
<dbReference type="InterPro" id="IPR002102">
    <property type="entry name" value="Cohesin_dom"/>
</dbReference>
<name>A0A7G9ZAY9_9EURY</name>
<feature type="domain" description="Cohesin" evidence="1">
    <location>
        <begin position="181"/>
        <end position="287"/>
    </location>
</feature>
<dbReference type="EMBL" id="MT631688">
    <property type="protein sequence ID" value="QNO57423.1"/>
    <property type="molecule type" value="Genomic_DNA"/>
</dbReference>
<dbReference type="CDD" id="cd08547">
    <property type="entry name" value="Type_II_cohesin"/>
    <property type="match status" value="2"/>
</dbReference>
<gene>
    <name evidence="2" type="ORF">FKKJMMIK_00021</name>
</gene>
<proteinExistence type="predicted"/>
<sequence>MEEKEKVIGKSSARIAVLLALIAIVVAAFTVVPASAAQGVEVRVNAPEYVAGTFNATIDVDNVTDFNSGQFDLSFNSSVVNVTEVKAGEIGGVAVPIFMWHFFDADTVRVLISMPMDVGANGSGSLAEIEFEVKGNSGEKSALNISNEMLVDTKAKKIDAEWYDDEVTVLGTKVSVNAPAYVAETFNVTIDVANVTDLSSGQFDLSFNSSVVNVTAMKEGEIGGVAVPIFMWNFFDADTVRVLISMPMDVGVNGSGYLAEIEFEVKGNSGEKSMLDLSNRQLVDTKAKKIDAEWYGDEVTVL</sequence>